<dbReference type="AlphaFoldDB" id="A0A9P7UJE4"/>
<comment type="caution">
    <text evidence="2">The sequence shown here is derived from an EMBL/GenBank/DDBJ whole genome shotgun (WGS) entry which is preliminary data.</text>
</comment>
<proteinExistence type="predicted"/>
<feature type="region of interest" description="Disordered" evidence="1">
    <location>
        <begin position="284"/>
        <end position="315"/>
    </location>
</feature>
<feature type="region of interest" description="Disordered" evidence="1">
    <location>
        <begin position="856"/>
        <end position="925"/>
    </location>
</feature>
<reference evidence="2" key="1">
    <citation type="submission" date="2021-05" db="EMBL/GenBank/DDBJ databases">
        <title>Comparative genomics of three Colletotrichum scovillei strains and genetic complementation revealed genes involved fungal growth and virulence on chili pepper.</title>
        <authorList>
            <person name="Hsieh D.-K."/>
            <person name="Chuang S.-C."/>
            <person name="Chen C.-Y."/>
            <person name="Chao Y.-T."/>
            <person name="Lu M.-Y.J."/>
            <person name="Lee M.-H."/>
            <person name="Shih M.-C."/>
        </authorList>
    </citation>
    <scope>NUCLEOTIDE SEQUENCE</scope>
    <source>
        <strain evidence="2">Coll-153</strain>
    </source>
</reference>
<feature type="compositionally biased region" description="Gly residues" evidence="1">
    <location>
        <begin position="683"/>
        <end position="692"/>
    </location>
</feature>
<organism evidence="2 3">
    <name type="scientific">Colletotrichum scovillei</name>
    <dbReference type="NCBI Taxonomy" id="1209932"/>
    <lineage>
        <taxon>Eukaryota</taxon>
        <taxon>Fungi</taxon>
        <taxon>Dikarya</taxon>
        <taxon>Ascomycota</taxon>
        <taxon>Pezizomycotina</taxon>
        <taxon>Sordariomycetes</taxon>
        <taxon>Hypocreomycetidae</taxon>
        <taxon>Glomerellales</taxon>
        <taxon>Glomerellaceae</taxon>
        <taxon>Colletotrichum</taxon>
        <taxon>Colletotrichum acutatum species complex</taxon>
    </lineage>
</organism>
<dbReference type="Proteomes" id="UP000699042">
    <property type="component" value="Unassembled WGS sequence"/>
</dbReference>
<evidence type="ECO:0000256" key="1">
    <source>
        <dbReference type="SAM" id="MobiDB-lite"/>
    </source>
</evidence>
<feature type="compositionally biased region" description="Basic and acidic residues" evidence="1">
    <location>
        <begin position="26"/>
        <end position="36"/>
    </location>
</feature>
<feature type="compositionally biased region" description="Polar residues" evidence="1">
    <location>
        <begin position="37"/>
        <end position="46"/>
    </location>
</feature>
<evidence type="ECO:0000313" key="3">
    <source>
        <dbReference type="Proteomes" id="UP000699042"/>
    </source>
</evidence>
<dbReference type="CDD" id="cd00590">
    <property type="entry name" value="RRM_SF"/>
    <property type="match status" value="1"/>
</dbReference>
<feature type="compositionally biased region" description="Low complexity" evidence="1">
    <location>
        <begin position="719"/>
        <end position="732"/>
    </location>
</feature>
<feature type="region of interest" description="Disordered" evidence="1">
    <location>
        <begin position="625"/>
        <end position="741"/>
    </location>
</feature>
<feature type="region of interest" description="Disordered" evidence="1">
    <location>
        <begin position="1"/>
        <end position="128"/>
    </location>
</feature>
<sequence length="925" mass="99272">MAHPLLVMKQRDAVGPKPLSRPQAKRRSEVTPRKDLSSMQGSSDSEPSLKRDGSTRNRHRASLSNLWHKTVSRMPTLSKKDASKGQIARAAHASSTDQSDSQTDEGEQHQIDKSATSKDDITSSQRKKGLFKRRSLGNIFGTSSRKTLKRYIKSEEALATSVGSDVETPVHDRFSSASLVAPELPKVRASGNFEKECVIITGEPPTVQPPICLGKHTPQLLKIQTGDGQPPFLDLGDALEDRVPDVSLSALALAKRPRSLDLKKLLVDASAAADLNFITSALDKEHGKEKQTSKPSSTDQHVHLGSGTPRPVEAKNPLEVANKASEAESGNMVASIKTTDAASAVIQAEMSNKILPAVNTEATDPPSIIFPVEMSNRIVPVVNTALTRFPGESDSRDAVASTEATGPRIKEVTVRDAGYTPIEKPDFERSTREHILRSYAQISGKEDWESDTTVAGLEKDDVPDTNLMRKQSDDGQLQEYLCLPHNVSEGEAERKPKYGEWLSRSAIPVTDNSTMTREIHRETMDTGRLAVIPDMTLELQSTKRNGYSIIYPPNYVSKPRVTSMNALVMEPLLNTASERHRVISDGKGRAITSNDTSKRNADQGDILLRYAGRERKKNEALAQKIFSKDRRQSAPSKLKPGAGPSLASRVGITKKPRTASLGPKALPAGNIDGDWTHDLHGTVNGGGNGGRGRNNNGNSAGAGGLASRISAPGGGGGRSAPTAASMGNGNNNSRRRAEQKAARVAAAMERSGAMADVQMTSVANVVSTGPVIKQGLSIRGLAGPFAVMAQNFAPGTTAADIESAMTPVGGEMLDCRIIKTTPLILAEMVFATKEGGDAVISTFNNQTADGRIIKVYPKPGGYKEPTTRPANGRSTSSNFVDGMNGFPEATQEDNGGLYSDDLVRKAGNNNNNARRGRNFNRGGRR</sequence>
<accession>A0A9P7UJE4</accession>
<dbReference type="EMBL" id="JAESDN010000004">
    <property type="protein sequence ID" value="KAG7051635.1"/>
    <property type="molecule type" value="Genomic_DNA"/>
</dbReference>
<feature type="compositionally biased region" description="Polar residues" evidence="1">
    <location>
        <begin position="868"/>
        <end position="879"/>
    </location>
</feature>
<feature type="compositionally biased region" description="Basic and acidic residues" evidence="1">
    <location>
        <begin position="106"/>
        <end position="121"/>
    </location>
</feature>
<name>A0A9P7UJE4_9PEZI</name>
<protein>
    <submittedName>
        <fullName evidence="2">Pentatricopeptide repeat protein</fullName>
    </submittedName>
</protein>
<dbReference type="SUPFAM" id="SSF54928">
    <property type="entry name" value="RNA-binding domain, RBD"/>
    <property type="match status" value="1"/>
</dbReference>
<gene>
    <name evidence="2" type="ORF">JMJ77_002253</name>
</gene>
<keyword evidence="3" id="KW-1185">Reference proteome</keyword>
<dbReference type="GO" id="GO:0003676">
    <property type="term" value="F:nucleic acid binding"/>
    <property type="evidence" value="ECO:0007669"/>
    <property type="project" value="InterPro"/>
</dbReference>
<feature type="compositionally biased region" description="Basic residues" evidence="1">
    <location>
        <begin position="914"/>
        <end position="925"/>
    </location>
</feature>
<dbReference type="InterPro" id="IPR035979">
    <property type="entry name" value="RBD_domain_sf"/>
</dbReference>
<evidence type="ECO:0000313" key="2">
    <source>
        <dbReference type="EMBL" id="KAG7051635.1"/>
    </source>
</evidence>